<proteinExistence type="predicted"/>
<protein>
    <submittedName>
        <fullName evidence="1">Uncharacterized protein</fullName>
    </submittedName>
</protein>
<name>A0A6J4PX52_9CYAN</name>
<accession>A0A6J4PX52</accession>
<dbReference type="AlphaFoldDB" id="A0A6J4PX52"/>
<gene>
    <name evidence="1" type="ORF">AVDCRST_MAG84-7239</name>
</gene>
<reference evidence="1" key="1">
    <citation type="submission" date="2020-02" db="EMBL/GenBank/DDBJ databases">
        <authorList>
            <person name="Meier V. D."/>
        </authorList>
    </citation>
    <scope>NUCLEOTIDE SEQUENCE</scope>
    <source>
        <strain evidence="1">AVDCRST_MAG84</strain>
    </source>
</reference>
<evidence type="ECO:0000313" key="1">
    <source>
        <dbReference type="EMBL" id="CAA9422044.1"/>
    </source>
</evidence>
<organism evidence="1">
    <name type="scientific">uncultured Microcoleus sp</name>
    <dbReference type="NCBI Taxonomy" id="259945"/>
    <lineage>
        <taxon>Bacteria</taxon>
        <taxon>Bacillati</taxon>
        <taxon>Cyanobacteriota</taxon>
        <taxon>Cyanophyceae</taxon>
        <taxon>Oscillatoriophycideae</taxon>
        <taxon>Oscillatoriales</taxon>
        <taxon>Microcoleaceae</taxon>
        <taxon>Microcoleus</taxon>
        <taxon>environmental samples</taxon>
    </lineage>
</organism>
<sequence>MSAKMADSIGSDFQNPSHVKIWHGINFKCQDAGSRGEFNRTETLSALGNLAGKASQSTCCSRSAFSNKYHFYAP</sequence>
<dbReference type="EMBL" id="CADCTZ010001824">
    <property type="protein sequence ID" value="CAA9422044.1"/>
    <property type="molecule type" value="Genomic_DNA"/>
</dbReference>